<organism evidence="2 3">
    <name type="scientific">Volvox reticuliferus</name>
    <dbReference type="NCBI Taxonomy" id="1737510"/>
    <lineage>
        <taxon>Eukaryota</taxon>
        <taxon>Viridiplantae</taxon>
        <taxon>Chlorophyta</taxon>
        <taxon>core chlorophytes</taxon>
        <taxon>Chlorophyceae</taxon>
        <taxon>CS clade</taxon>
        <taxon>Chlamydomonadales</taxon>
        <taxon>Volvocaceae</taxon>
        <taxon>Volvox</taxon>
    </lineage>
</organism>
<feature type="compositionally biased region" description="Low complexity" evidence="1">
    <location>
        <begin position="312"/>
        <end position="323"/>
    </location>
</feature>
<feature type="compositionally biased region" description="Low complexity" evidence="1">
    <location>
        <begin position="160"/>
        <end position="216"/>
    </location>
</feature>
<feature type="region of interest" description="Disordered" evidence="1">
    <location>
        <begin position="865"/>
        <end position="911"/>
    </location>
</feature>
<feature type="non-terminal residue" evidence="2">
    <location>
        <position position="946"/>
    </location>
</feature>
<comment type="caution">
    <text evidence="2">The sequence shown here is derived from an EMBL/GenBank/DDBJ whole genome shotgun (WGS) entry which is preliminary data.</text>
</comment>
<feature type="region of interest" description="Disordered" evidence="1">
    <location>
        <begin position="289"/>
        <end position="375"/>
    </location>
</feature>
<evidence type="ECO:0000313" key="2">
    <source>
        <dbReference type="EMBL" id="GIM00524.1"/>
    </source>
</evidence>
<evidence type="ECO:0000313" key="3">
    <source>
        <dbReference type="Proteomes" id="UP000722791"/>
    </source>
</evidence>
<name>A0A8J4LL20_9CHLO</name>
<dbReference type="Proteomes" id="UP000722791">
    <property type="component" value="Unassembled WGS sequence"/>
</dbReference>
<feature type="region of interest" description="Disordered" evidence="1">
    <location>
        <begin position="159"/>
        <end position="228"/>
    </location>
</feature>
<proteinExistence type="predicted"/>
<protein>
    <submittedName>
        <fullName evidence="2">Uncharacterized protein</fullName>
    </submittedName>
</protein>
<sequence>DAKSIHLYNGNLFTYSNCCVHEKEFRRRTLFIWYIKRSFIVLIPCKQMHPKKLPNSVSESTHITNRKAGTADPLSRAAFTSAIVAALKDLENRRPPVANDLCQRAYQKLQYDLPLVSPEELEGLTDTLRASLQLKSGQPLFPITSKLLENVVAGARAPVTAGPPSSSTQSQSSTSAAGSSAAGNSSSTAGTEAGAADAAPPAGTTTAAASANDASGRNGGTAPQPSLAASTSESVFPCLVDVSLVRPDQQRLCRAFRALCAVIFVQLVSHSLAVSEQDTWALLYATRSDQDENKDESEGPGNPEVFLRDGTADGAAQGTASSSFADKEPTQTAELSARLGGAVATTASNADTPSPDHHNQQQQESSPHFVSGGKVFAPGCSRQDAAYRPGTLTSLTSGCSERALEGIQESIEDGSLRQRTKELRSCILYEECQAADEDGDDFVFEDLEVPSVTAPAASNGNLSHATESPPTPPPYSWPALRARLVWLSGQVSYALLDEPDLWRDGELLQGVFQLLRALGAHRYAQELQPLLHAYVGLVADRIATEPSELSCLDNLWDAVGLQCVASLPQVARHRAAAGSARGGGGVERGQGLLLAEATTCLSLVATLAGQLTGASAKLRLWQQVHKHMLPLLERCLGELARTVGPNTKQAVAAKASAHLTQQQQLKGPGAEEVAAIVLVCQVLDFYVQQRPGNADLAASLKGTGVLASLSVLFAAVGSLPGAEPLRSAALCCAASSKELHAWMLAVPGVDKTLAAPPFQEGGAHEAHGAVWELLGNNGSSSLALSILAGGAATEKAVRVHALLQLLAKAAACRGGRGPGCSGLWSPAVERSMRDLFVSLRQEQAGGVAAVSRRLVSEDVGHGRGAAAAGRGLSTATEAQNQTAAVGPDSNQDEGVNEEDDENEEEKLHLLDPTALQRRRARQLHPACWRILKQLLTVSVECSSKTD</sequence>
<dbReference type="EMBL" id="BNCQ01000008">
    <property type="protein sequence ID" value="GIM00524.1"/>
    <property type="molecule type" value="Genomic_DNA"/>
</dbReference>
<accession>A0A8J4LL20</accession>
<reference evidence="2" key="1">
    <citation type="journal article" date="2021" name="Proc. Natl. Acad. Sci. U.S.A.">
        <title>Three genomes in the algal genus Volvox reveal the fate of a haploid sex-determining region after a transition to homothallism.</title>
        <authorList>
            <person name="Yamamoto K."/>
            <person name="Hamaji T."/>
            <person name="Kawai-Toyooka H."/>
            <person name="Matsuzaki R."/>
            <person name="Takahashi F."/>
            <person name="Nishimura Y."/>
            <person name="Kawachi M."/>
            <person name="Noguchi H."/>
            <person name="Minakuchi Y."/>
            <person name="Umen J.G."/>
            <person name="Toyoda A."/>
            <person name="Nozaki H."/>
        </authorList>
    </citation>
    <scope>NUCLEOTIDE SEQUENCE</scope>
    <source>
        <strain evidence="2">NIES-3785</strain>
    </source>
</reference>
<evidence type="ECO:0000256" key="1">
    <source>
        <dbReference type="SAM" id="MobiDB-lite"/>
    </source>
</evidence>
<feature type="compositionally biased region" description="Acidic residues" evidence="1">
    <location>
        <begin position="890"/>
        <end position="904"/>
    </location>
</feature>
<feature type="compositionally biased region" description="Polar residues" evidence="1">
    <location>
        <begin position="873"/>
        <end position="883"/>
    </location>
</feature>
<gene>
    <name evidence="2" type="ORF">Vretimale_5520</name>
</gene>
<dbReference type="AlphaFoldDB" id="A0A8J4LL20"/>